<protein>
    <submittedName>
        <fullName evidence="1">Uncharacterized protein</fullName>
    </submittedName>
</protein>
<name>A0A9X4ETZ2_9FLAO</name>
<reference evidence="1" key="1">
    <citation type="submission" date="2021-09" db="EMBL/GenBank/DDBJ databases">
        <authorList>
            <person name="Smyrli M."/>
        </authorList>
    </citation>
    <scope>NUCLEOTIDE SEQUENCE</scope>
    <source>
        <strain evidence="1">LAR25</strain>
    </source>
</reference>
<gene>
    <name evidence="1" type="ORF">LCI24_06350</name>
</gene>
<evidence type="ECO:0000313" key="1">
    <source>
        <dbReference type="EMBL" id="MDE1206416.1"/>
    </source>
</evidence>
<dbReference type="EMBL" id="JAIWJY010000003">
    <property type="protein sequence ID" value="MDE1206416.1"/>
    <property type="molecule type" value="Genomic_DNA"/>
</dbReference>
<evidence type="ECO:0000313" key="2">
    <source>
        <dbReference type="Proteomes" id="UP001149303"/>
    </source>
</evidence>
<sequence length="102" mass="11797">MSKKENRCHCGTGHKITCPKCSKLKMVILLKNGNSHLKYKTSHTTYANPVWYNHLSKNSKTINTLINSMYKRFQKSKYANATNKLMFFDNQTKQHITTIVTA</sequence>
<proteinExistence type="predicted"/>
<dbReference type="Proteomes" id="UP001149303">
    <property type="component" value="Unassembled WGS sequence"/>
</dbReference>
<keyword evidence="2" id="KW-1185">Reference proteome</keyword>
<accession>A0A9X4ETZ2</accession>
<organism evidence="1 2">
    <name type="scientific">Tenacibaculum larymnensis</name>
    <dbReference type="NCBI Taxonomy" id="2878201"/>
    <lineage>
        <taxon>Bacteria</taxon>
        <taxon>Pseudomonadati</taxon>
        <taxon>Bacteroidota</taxon>
        <taxon>Flavobacteriia</taxon>
        <taxon>Flavobacteriales</taxon>
        <taxon>Flavobacteriaceae</taxon>
        <taxon>Tenacibaculum</taxon>
    </lineage>
</organism>
<comment type="caution">
    <text evidence="1">The sequence shown here is derived from an EMBL/GenBank/DDBJ whole genome shotgun (WGS) entry which is preliminary data.</text>
</comment>
<dbReference type="AlphaFoldDB" id="A0A9X4ETZ2"/>
<dbReference type="RefSeq" id="WP_274639618.1">
    <property type="nucleotide sequence ID" value="NZ_JAIWJY010000003.1"/>
</dbReference>